<name>A0A0A9BNK4_ARUDO</name>
<accession>A0A0A9BNK4</accession>
<protein>
    <submittedName>
        <fullName evidence="2">Uncharacterized protein</fullName>
    </submittedName>
</protein>
<feature type="compositionally biased region" description="Polar residues" evidence="1">
    <location>
        <begin position="19"/>
        <end position="34"/>
    </location>
</feature>
<reference evidence="2" key="1">
    <citation type="submission" date="2014-09" db="EMBL/GenBank/DDBJ databases">
        <authorList>
            <person name="Magalhaes I.L.F."/>
            <person name="Oliveira U."/>
            <person name="Santos F.R."/>
            <person name="Vidigal T.H.D.A."/>
            <person name="Brescovit A.D."/>
            <person name="Santos A.J."/>
        </authorList>
    </citation>
    <scope>NUCLEOTIDE SEQUENCE</scope>
    <source>
        <tissue evidence="2">Shoot tissue taken approximately 20 cm above the soil surface</tissue>
    </source>
</reference>
<organism evidence="2">
    <name type="scientific">Arundo donax</name>
    <name type="common">Giant reed</name>
    <name type="synonym">Donax arundinaceus</name>
    <dbReference type="NCBI Taxonomy" id="35708"/>
    <lineage>
        <taxon>Eukaryota</taxon>
        <taxon>Viridiplantae</taxon>
        <taxon>Streptophyta</taxon>
        <taxon>Embryophyta</taxon>
        <taxon>Tracheophyta</taxon>
        <taxon>Spermatophyta</taxon>
        <taxon>Magnoliopsida</taxon>
        <taxon>Liliopsida</taxon>
        <taxon>Poales</taxon>
        <taxon>Poaceae</taxon>
        <taxon>PACMAD clade</taxon>
        <taxon>Arundinoideae</taxon>
        <taxon>Arundineae</taxon>
        <taxon>Arundo</taxon>
    </lineage>
</organism>
<proteinExistence type="predicted"/>
<dbReference type="AlphaFoldDB" id="A0A0A9BNK4"/>
<reference evidence="2" key="2">
    <citation type="journal article" date="2015" name="Data Brief">
        <title>Shoot transcriptome of the giant reed, Arundo donax.</title>
        <authorList>
            <person name="Barrero R.A."/>
            <person name="Guerrero F.D."/>
            <person name="Moolhuijzen P."/>
            <person name="Goolsby J.A."/>
            <person name="Tidwell J."/>
            <person name="Bellgard S.E."/>
            <person name="Bellgard M.I."/>
        </authorList>
    </citation>
    <scope>NUCLEOTIDE SEQUENCE</scope>
    <source>
        <tissue evidence="2">Shoot tissue taken approximately 20 cm above the soil surface</tissue>
    </source>
</reference>
<dbReference type="EMBL" id="GBRH01237043">
    <property type="protein sequence ID" value="JAD60852.1"/>
    <property type="molecule type" value="Transcribed_RNA"/>
</dbReference>
<feature type="region of interest" description="Disordered" evidence="1">
    <location>
        <begin position="1"/>
        <end position="34"/>
    </location>
</feature>
<sequence>MREWEATKYQRQRALVPSAASSGRGTLLPNRTSN</sequence>
<evidence type="ECO:0000313" key="2">
    <source>
        <dbReference type="EMBL" id="JAD60852.1"/>
    </source>
</evidence>
<evidence type="ECO:0000256" key="1">
    <source>
        <dbReference type="SAM" id="MobiDB-lite"/>
    </source>
</evidence>